<evidence type="ECO:0008006" key="4">
    <source>
        <dbReference type="Google" id="ProtNLM"/>
    </source>
</evidence>
<name>A0A2M6WLY4_9BACT</name>
<reference evidence="3" key="1">
    <citation type="submission" date="2017-09" db="EMBL/GenBank/DDBJ databases">
        <title>Depth-based differentiation of microbial function through sediment-hosted aquifers and enrichment of novel symbionts in the deep terrestrial subsurface.</title>
        <authorList>
            <person name="Probst A.J."/>
            <person name="Ladd B."/>
            <person name="Jarett J.K."/>
            <person name="Geller-Mcgrath D.E."/>
            <person name="Sieber C.M.K."/>
            <person name="Emerson J.B."/>
            <person name="Anantharaman K."/>
            <person name="Thomas B.C."/>
            <person name="Malmstrom R."/>
            <person name="Stieglmeier M."/>
            <person name="Klingl A."/>
            <person name="Woyke T."/>
            <person name="Ryan C.M."/>
            <person name="Banfield J.F."/>
        </authorList>
    </citation>
    <scope>NUCLEOTIDE SEQUENCE [LARGE SCALE GENOMIC DNA]</scope>
</reference>
<gene>
    <name evidence="2" type="ORF">COU00_02155</name>
</gene>
<feature type="transmembrane region" description="Helical" evidence="1">
    <location>
        <begin position="34"/>
        <end position="57"/>
    </location>
</feature>
<evidence type="ECO:0000313" key="3">
    <source>
        <dbReference type="Proteomes" id="UP000229335"/>
    </source>
</evidence>
<protein>
    <recommendedName>
        <fullName evidence="4">Cell division protein FtsL</fullName>
    </recommendedName>
</protein>
<dbReference type="EMBL" id="PFAS01000036">
    <property type="protein sequence ID" value="PIT93831.1"/>
    <property type="molecule type" value="Genomic_DNA"/>
</dbReference>
<evidence type="ECO:0000313" key="2">
    <source>
        <dbReference type="EMBL" id="PIT93831.1"/>
    </source>
</evidence>
<dbReference type="AlphaFoldDB" id="A0A2M6WLY4"/>
<keyword evidence="1" id="KW-0472">Membrane</keyword>
<keyword evidence="1" id="KW-0812">Transmembrane</keyword>
<keyword evidence="1" id="KW-1133">Transmembrane helix</keyword>
<comment type="caution">
    <text evidence="2">The sequence shown here is derived from an EMBL/GenBank/DDBJ whole genome shotgun (WGS) entry which is preliminary data.</text>
</comment>
<sequence>MTAESNQTIFAAAEEERNWQSMSRQTPGRKILKFNLTAFNIILLAVLLLSAVSYLAISNQQISSGFAINGAKGNLADLNKKNRELEFAAIGLESYEKVNRRAAKLGMVAATDVEYLEVKGGEIAMR</sequence>
<dbReference type="Proteomes" id="UP000229335">
    <property type="component" value="Unassembled WGS sequence"/>
</dbReference>
<proteinExistence type="predicted"/>
<accession>A0A2M6WLY4</accession>
<organism evidence="2 3">
    <name type="scientific">Candidatus Falkowbacteria bacterium CG10_big_fil_rev_8_21_14_0_10_43_11</name>
    <dbReference type="NCBI Taxonomy" id="1974568"/>
    <lineage>
        <taxon>Bacteria</taxon>
        <taxon>Candidatus Falkowiibacteriota</taxon>
    </lineage>
</organism>
<evidence type="ECO:0000256" key="1">
    <source>
        <dbReference type="SAM" id="Phobius"/>
    </source>
</evidence>